<dbReference type="Gene3D" id="2.40.30.20">
    <property type="match status" value="1"/>
</dbReference>
<name>A0A6I4TTD6_9SPHN</name>
<proteinExistence type="predicted"/>
<gene>
    <name evidence="1" type="ORF">GRI97_10585</name>
</gene>
<protein>
    <submittedName>
        <fullName evidence="1">Uncharacterized protein</fullName>
    </submittedName>
</protein>
<evidence type="ECO:0000313" key="2">
    <source>
        <dbReference type="Proteomes" id="UP000469430"/>
    </source>
</evidence>
<dbReference type="InterPro" id="IPR023366">
    <property type="entry name" value="ATP_synth_asu-like_sf"/>
</dbReference>
<comment type="caution">
    <text evidence="1">The sequence shown here is derived from an EMBL/GenBank/DDBJ whole genome shotgun (WGS) entry which is preliminary data.</text>
</comment>
<sequence>MSRFRAAQPNFSRGELAPALHARFDVDAWNAAVRRARNVVILKHGGLSKRPGTELVAEVLDDSAPNRLIPFQFSLTQSYALEMGQGYMAPCAHGGRVVEEELAITHISNAAQARVSAAFHGFAAGDVVYLSGIAGGLGDLLNGRAWRVTGVTDANGLNASFTIDADTSALPAFTTAEGGTNRAAAGPPAAVAPVVPIPIAPPIAPPIRGGGGGAWRRPLMQDDR</sequence>
<dbReference type="AlphaFoldDB" id="A0A6I4TTD6"/>
<dbReference type="OrthoDB" id="5438497at2"/>
<keyword evidence="2" id="KW-1185">Reference proteome</keyword>
<organism evidence="1 2">
    <name type="scientific">Croceibacterium xixiisoli</name>
    <dbReference type="NCBI Taxonomy" id="1476466"/>
    <lineage>
        <taxon>Bacteria</taxon>
        <taxon>Pseudomonadati</taxon>
        <taxon>Pseudomonadota</taxon>
        <taxon>Alphaproteobacteria</taxon>
        <taxon>Sphingomonadales</taxon>
        <taxon>Erythrobacteraceae</taxon>
        <taxon>Croceibacterium</taxon>
    </lineage>
</organism>
<evidence type="ECO:0000313" key="1">
    <source>
        <dbReference type="EMBL" id="MXO99435.1"/>
    </source>
</evidence>
<dbReference type="EMBL" id="WTYJ01000002">
    <property type="protein sequence ID" value="MXO99435.1"/>
    <property type="molecule type" value="Genomic_DNA"/>
</dbReference>
<dbReference type="RefSeq" id="WP_161391157.1">
    <property type="nucleotide sequence ID" value="NZ_JBHSCP010000001.1"/>
</dbReference>
<dbReference type="Proteomes" id="UP000469430">
    <property type="component" value="Unassembled WGS sequence"/>
</dbReference>
<accession>A0A6I4TTD6</accession>
<reference evidence="1 2" key="1">
    <citation type="submission" date="2019-12" db="EMBL/GenBank/DDBJ databases">
        <title>Genomic-based taxomic classification of the family Erythrobacteraceae.</title>
        <authorList>
            <person name="Xu L."/>
        </authorList>
    </citation>
    <scope>NUCLEOTIDE SEQUENCE [LARGE SCALE GENOMIC DNA]</scope>
    <source>
        <strain evidence="1 2">S36</strain>
    </source>
</reference>